<evidence type="ECO:0000256" key="1">
    <source>
        <dbReference type="ARBA" id="ARBA00004141"/>
    </source>
</evidence>
<feature type="transmembrane region" description="Helical" evidence="12">
    <location>
        <begin position="273"/>
        <end position="299"/>
    </location>
</feature>
<keyword evidence="9 12" id="KW-0472">Membrane</keyword>
<evidence type="ECO:0000313" key="14">
    <source>
        <dbReference type="EMBL" id="MVN59038.1"/>
    </source>
</evidence>
<organism evidence="14 15">
    <name type="scientific">Adlercreutzia rubneri</name>
    <dbReference type="NCBI Taxonomy" id="2916441"/>
    <lineage>
        <taxon>Bacteria</taxon>
        <taxon>Bacillati</taxon>
        <taxon>Actinomycetota</taxon>
        <taxon>Coriobacteriia</taxon>
        <taxon>Eggerthellales</taxon>
        <taxon>Eggerthellaceae</taxon>
        <taxon>Adlercreutzia</taxon>
    </lineage>
</organism>
<protein>
    <submittedName>
        <fullName evidence="14">Ion transporter</fullName>
    </submittedName>
</protein>
<dbReference type="AlphaFoldDB" id="A0A7K1T5Z5"/>
<dbReference type="PANTHER" id="PTHR11537:SF254">
    <property type="entry name" value="POTASSIUM VOLTAGE-GATED CHANNEL PROTEIN SHAB"/>
    <property type="match status" value="1"/>
</dbReference>
<dbReference type="Pfam" id="PF00520">
    <property type="entry name" value="Ion_trans"/>
    <property type="match status" value="1"/>
</dbReference>
<feature type="transmembrane region" description="Helical" evidence="12">
    <location>
        <begin position="175"/>
        <end position="191"/>
    </location>
</feature>
<dbReference type="PANTHER" id="PTHR11537">
    <property type="entry name" value="VOLTAGE-GATED POTASSIUM CHANNEL"/>
    <property type="match status" value="1"/>
</dbReference>
<evidence type="ECO:0000256" key="6">
    <source>
        <dbReference type="ARBA" id="ARBA00022958"/>
    </source>
</evidence>
<dbReference type="EMBL" id="WPOO01000011">
    <property type="protein sequence ID" value="MVN59038.1"/>
    <property type="molecule type" value="Genomic_DNA"/>
</dbReference>
<feature type="domain" description="Ion transport" evidence="13">
    <location>
        <begin position="82"/>
        <end position="299"/>
    </location>
</feature>
<feature type="transmembrane region" description="Helical" evidence="12">
    <location>
        <begin position="148"/>
        <end position="169"/>
    </location>
</feature>
<dbReference type="InterPro" id="IPR028325">
    <property type="entry name" value="VG_K_chnl"/>
</dbReference>
<keyword evidence="6" id="KW-0630">Potassium</keyword>
<evidence type="ECO:0000313" key="15">
    <source>
        <dbReference type="Proteomes" id="UP000488839"/>
    </source>
</evidence>
<keyword evidence="3" id="KW-0633">Potassium transport</keyword>
<keyword evidence="4 12" id="KW-0812">Transmembrane</keyword>
<dbReference type="GO" id="GO:0001508">
    <property type="term" value="P:action potential"/>
    <property type="evidence" value="ECO:0007669"/>
    <property type="project" value="TreeGrafter"/>
</dbReference>
<evidence type="ECO:0000256" key="4">
    <source>
        <dbReference type="ARBA" id="ARBA00022692"/>
    </source>
</evidence>
<evidence type="ECO:0000256" key="12">
    <source>
        <dbReference type="SAM" id="Phobius"/>
    </source>
</evidence>
<dbReference type="SUPFAM" id="SSF81324">
    <property type="entry name" value="Voltage-gated potassium channels"/>
    <property type="match status" value="1"/>
</dbReference>
<keyword evidence="5" id="KW-0631">Potassium channel</keyword>
<feature type="region of interest" description="Disordered" evidence="11">
    <location>
        <begin position="313"/>
        <end position="361"/>
    </location>
</feature>
<dbReference type="Proteomes" id="UP000488839">
    <property type="component" value="Unassembled WGS sequence"/>
</dbReference>
<feature type="transmembrane region" description="Helical" evidence="12">
    <location>
        <begin position="116"/>
        <end position="136"/>
    </location>
</feature>
<evidence type="ECO:0000256" key="11">
    <source>
        <dbReference type="SAM" id="MobiDB-lite"/>
    </source>
</evidence>
<dbReference type="PRINTS" id="PR00169">
    <property type="entry name" value="KCHANNEL"/>
</dbReference>
<comment type="caution">
    <text evidence="14">The sequence shown here is derived from an EMBL/GenBank/DDBJ whole genome shotgun (WGS) entry which is preliminary data.</text>
</comment>
<keyword evidence="10" id="KW-0407">Ion channel</keyword>
<evidence type="ECO:0000256" key="7">
    <source>
        <dbReference type="ARBA" id="ARBA00022989"/>
    </source>
</evidence>
<keyword evidence="2" id="KW-0813">Transport</keyword>
<feature type="compositionally biased region" description="Basic and acidic residues" evidence="11">
    <location>
        <begin position="313"/>
        <end position="326"/>
    </location>
</feature>
<feature type="compositionally biased region" description="Basic and acidic residues" evidence="11">
    <location>
        <begin position="1"/>
        <end position="34"/>
    </location>
</feature>
<evidence type="ECO:0000256" key="2">
    <source>
        <dbReference type="ARBA" id="ARBA00022448"/>
    </source>
</evidence>
<evidence type="ECO:0000256" key="8">
    <source>
        <dbReference type="ARBA" id="ARBA00023065"/>
    </source>
</evidence>
<proteinExistence type="predicted"/>
<dbReference type="Gene3D" id="1.10.287.70">
    <property type="match status" value="1"/>
</dbReference>
<keyword evidence="8" id="KW-0406">Ion transport</keyword>
<keyword evidence="15" id="KW-1185">Reference proteome</keyword>
<gene>
    <name evidence="14" type="ORF">GO707_07355</name>
</gene>
<accession>A0A7K1T5Z5</accession>
<dbReference type="InterPro" id="IPR005821">
    <property type="entry name" value="Ion_trans_dom"/>
</dbReference>
<keyword evidence="7 12" id="KW-1133">Transmembrane helix</keyword>
<sequence length="361" mass="41075">MRGERRCPMSATDDERQRDEDDERAARERWERREERRRRKERTRRESLRRRLGDSSTFKRETFYALENLNRANWPAKIVGGALFALILLNAVVVFVSAQPGLDPVAANIIQGFYRFSTVCFFVEYIARIWIADLAYGNCTPARARLRYIFSPWGIIDLLSFGPNMAAWFLPVTPALQNVISVVRLVRLIKISRYMRGLRTIGRVISKHYHEIVASFLVIAMLVVVASVVMYEIEHPAQPDKFNNLLSGIYWAVTTVTSTGYGDLVPITPAGRIVGSVIMFLSVALVAIPGGIFSAGFVAEFQNANLRKIERDVRREDARQDNRDEEERAADEEVERAVAEEPEKEAPSRNSSADPSQRAHK</sequence>
<dbReference type="GO" id="GO:0008076">
    <property type="term" value="C:voltage-gated potassium channel complex"/>
    <property type="evidence" value="ECO:0007669"/>
    <property type="project" value="InterPro"/>
</dbReference>
<evidence type="ECO:0000256" key="5">
    <source>
        <dbReference type="ARBA" id="ARBA00022826"/>
    </source>
</evidence>
<feature type="compositionally biased region" description="Basic and acidic residues" evidence="11">
    <location>
        <begin position="335"/>
        <end position="347"/>
    </location>
</feature>
<feature type="region of interest" description="Disordered" evidence="11">
    <location>
        <begin position="1"/>
        <end position="46"/>
    </location>
</feature>
<evidence type="ECO:0000259" key="13">
    <source>
        <dbReference type="Pfam" id="PF00520"/>
    </source>
</evidence>
<feature type="transmembrane region" description="Helical" evidence="12">
    <location>
        <begin position="212"/>
        <end position="231"/>
    </location>
</feature>
<feature type="transmembrane region" description="Helical" evidence="12">
    <location>
        <begin position="78"/>
        <end position="96"/>
    </location>
</feature>
<evidence type="ECO:0000256" key="3">
    <source>
        <dbReference type="ARBA" id="ARBA00022538"/>
    </source>
</evidence>
<comment type="subcellular location">
    <subcellularLocation>
        <location evidence="1">Membrane</location>
        <topology evidence="1">Multi-pass membrane protein</topology>
    </subcellularLocation>
</comment>
<name>A0A7K1T5Z5_9ACTN</name>
<reference evidence="14 15" key="1">
    <citation type="submission" date="2019-11" db="EMBL/GenBank/DDBJ databases">
        <title>Whole genome shotgun sequencing (WGS) data from Adlercreutzia equolifaciens ResAG-91, Eggerthella lenta MRI-F36, MRI-F37, MRI-F40, ResAG-49, ResAG-88, ResAG-121, ResAG-145, and Gordonibacter sp. ResAG-5, ResAG-26, ResAG-43, ResAG-50, ResAG-59.</title>
        <authorList>
            <person name="Stoll D.A."/>
            <person name="Danylec N."/>
            <person name="Franz C.M.A.P."/>
            <person name="Huch M."/>
        </authorList>
    </citation>
    <scope>NUCLEOTIDE SEQUENCE [LARGE SCALE GENOMIC DNA]</scope>
    <source>
        <strain evidence="14 15">ResAG-91</strain>
    </source>
</reference>
<evidence type="ECO:0000256" key="9">
    <source>
        <dbReference type="ARBA" id="ARBA00023136"/>
    </source>
</evidence>
<evidence type="ECO:0000256" key="10">
    <source>
        <dbReference type="ARBA" id="ARBA00023303"/>
    </source>
</evidence>
<dbReference type="GO" id="GO:0005249">
    <property type="term" value="F:voltage-gated potassium channel activity"/>
    <property type="evidence" value="ECO:0007669"/>
    <property type="project" value="InterPro"/>
</dbReference>